<gene>
    <name evidence="1" type="ORF">CANINC_002037</name>
</gene>
<proteinExistence type="predicted"/>
<dbReference type="EMBL" id="SELW01000326">
    <property type="protein sequence ID" value="TID29241.1"/>
    <property type="molecule type" value="Genomic_DNA"/>
</dbReference>
<dbReference type="AlphaFoldDB" id="A0A4T0X256"/>
<reference evidence="1 2" key="1">
    <citation type="journal article" date="2019" name="Front. Genet.">
        <title>Whole-Genome Sequencing of the Opportunistic Yeast Pathogen Candida inconspicua Uncovers Its Hybrid Origin.</title>
        <authorList>
            <person name="Mixao V."/>
            <person name="Hansen A.P."/>
            <person name="Saus E."/>
            <person name="Boekhout T."/>
            <person name="Lass-Florl C."/>
            <person name="Gabaldon T."/>
        </authorList>
    </citation>
    <scope>NUCLEOTIDE SEQUENCE [LARGE SCALE GENOMIC DNA]</scope>
    <source>
        <strain evidence="1 2">CBS 180</strain>
    </source>
</reference>
<name>A0A4T0X256_9ASCO</name>
<protein>
    <submittedName>
        <fullName evidence="1">Uncharacterized protein</fullName>
    </submittedName>
</protein>
<dbReference type="Proteomes" id="UP000307173">
    <property type="component" value="Unassembled WGS sequence"/>
</dbReference>
<organism evidence="1 2">
    <name type="scientific">Pichia inconspicua</name>
    <dbReference type="NCBI Taxonomy" id="52247"/>
    <lineage>
        <taxon>Eukaryota</taxon>
        <taxon>Fungi</taxon>
        <taxon>Dikarya</taxon>
        <taxon>Ascomycota</taxon>
        <taxon>Saccharomycotina</taxon>
        <taxon>Pichiomycetes</taxon>
        <taxon>Pichiales</taxon>
        <taxon>Pichiaceae</taxon>
        <taxon>Pichia</taxon>
    </lineage>
</organism>
<evidence type="ECO:0000313" key="2">
    <source>
        <dbReference type="Proteomes" id="UP000307173"/>
    </source>
</evidence>
<evidence type="ECO:0000313" key="1">
    <source>
        <dbReference type="EMBL" id="TID29241.1"/>
    </source>
</evidence>
<sequence length="129" mass="14954">MFKPMWSANEEPFYPSYFDFGEGKRLFCSVTSPFDSVLQIAGGWLFGHKILGGFKSIVKTSYLFLKHFKPAPIDMDAFLEFCGIQIVNAIVEICDLLYIYYNIKTVTTLFVPLPEFQEYNFEQNMEEIS</sequence>
<keyword evidence="2" id="KW-1185">Reference proteome</keyword>
<accession>A0A4T0X256</accession>
<comment type="caution">
    <text evidence="1">The sequence shown here is derived from an EMBL/GenBank/DDBJ whole genome shotgun (WGS) entry which is preliminary data.</text>
</comment>